<evidence type="ECO:0000313" key="1">
    <source>
        <dbReference type="EMBL" id="JAE13853.1"/>
    </source>
</evidence>
<dbReference type="EMBL" id="GBRH01184043">
    <property type="protein sequence ID" value="JAE13853.1"/>
    <property type="molecule type" value="Transcribed_RNA"/>
</dbReference>
<sequence length="40" mass="4465">MKNSRLSFTCSDGTAYFCPSVTSLLGLECYITSCYKLIFT</sequence>
<dbReference type="AlphaFoldDB" id="A0A0A9FZQ0"/>
<name>A0A0A9FZQ0_ARUDO</name>
<reference evidence="1" key="1">
    <citation type="submission" date="2014-09" db="EMBL/GenBank/DDBJ databases">
        <authorList>
            <person name="Magalhaes I.L.F."/>
            <person name="Oliveira U."/>
            <person name="Santos F.R."/>
            <person name="Vidigal T.H.D.A."/>
            <person name="Brescovit A.D."/>
            <person name="Santos A.J."/>
        </authorList>
    </citation>
    <scope>NUCLEOTIDE SEQUENCE</scope>
    <source>
        <tissue evidence="1">Shoot tissue taken approximately 20 cm above the soil surface</tissue>
    </source>
</reference>
<protein>
    <submittedName>
        <fullName evidence="1">Uncharacterized protein</fullName>
    </submittedName>
</protein>
<organism evidence="1">
    <name type="scientific">Arundo donax</name>
    <name type="common">Giant reed</name>
    <name type="synonym">Donax arundinaceus</name>
    <dbReference type="NCBI Taxonomy" id="35708"/>
    <lineage>
        <taxon>Eukaryota</taxon>
        <taxon>Viridiplantae</taxon>
        <taxon>Streptophyta</taxon>
        <taxon>Embryophyta</taxon>
        <taxon>Tracheophyta</taxon>
        <taxon>Spermatophyta</taxon>
        <taxon>Magnoliopsida</taxon>
        <taxon>Liliopsida</taxon>
        <taxon>Poales</taxon>
        <taxon>Poaceae</taxon>
        <taxon>PACMAD clade</taxon>
        <taxon>Arundinoideae</taxon>
        <taxon>Arundineae</taxon>
        <taxon>Arundo</taxon>
    </lineage>
</organism>
<reference evidence="1" key="2">
    <citation type="journal article" date="2015" name="Data Brief">
        <title>Shoot transcriptome of the giant reed, Arundo donax.</title>
        <authorList>
            <person name="Barrero R.A."/>
            <person name="Guerrero F.D."/>
            <person name="Moolhuijzen P."/>
            <person name="Goolsby J.A."/>
            <person name="Tidwell J."/>
            <person name="Bellgard S.E."/>
            <person name="Bellgard M.I."/>
        </authorList>
    </citation>
    <scope>NUCLEOTIDE SEQUENCE</scope>
    <source>
        <tissue evidence="1">Shoot tissue taken approximately 20 cm above the soil surface</tissue>
    </source>
</reference>
<accession>A0A0A9FZQ0</accession>
<proteinExistence type="predicted"/>